<comment type="subcellular location">
    <subcellularLocation>
        <location evidence="1 9">Nucleus</location>
    </subcellularLocation>
</comment>
<proteinExistence type="inferred from homology"/>
<gene>
    <name evidence="13" type="ORF">ZHD862_LOCUS17995</name>
</gene>
<protein>
    <recommendedName>
        <fullName evidence="3 9">Mediator of RNA polymerase II transcription subunit 13</fullName>
    </recommendedName>
</protein>
<evidence type="ECO:0000256" key="5">
    <source>
        <dbReference type="ARBA" id="ARBA00023015"/>
    </source>
</evidence>
<evidence type="ECO:0000313" key="14">
    <source>
        <dbReference type="Proteomes" id="UP000663864"/>
    </source>
</evidence>
<evidence type="ECO:0000259" key="12">
    <source>
        <dbReference type="Pfam" id="PF18296"/>
    </source>
</evidence>
<evidence type="ECO:0000256" key="10">
    <source>
        <dbReference type="SAM" id="MobiDB-lite"/>
    </source>
</evidence>
<evidence type="ECO:0000256" key="4">
    <source>
        <dbReference type="ARBA" id="ARBA00022491"/>
    </source>
</evidence>
<evidence type="ECO:0000256" key="9">
    <source>
        <dbReference type="RuleBase" id="RU364134"/>
    </source>
</evidence>
<keyword evidence="8 9" id="KW-0539">Nucleus</keyword>
<evidence type="ECO:0000256" key="1">
    <source>
        <dbReference type="ARBA" id="ARBA00004123"/>
    </source>
</evidence>
<dbReference type="Pfam" id="PF06333">
    <property type="entry name" value="Med13_C"/>
    <property type="match status" value="1"/>
</dbReference>
<dbReference type="Pfam" id="PF18296">
    <property type="entry name" value="MID_MedPIWI"/>
    <property type="match status" value="1"/>
</dbReference>
<dbReference type="AlphaFoldDB" id="A0A814PPM4"/>
<keyword evidence="7 9" id="KW-0804">Transcription</keyword>
<evidence type="ECO:0000256" key="3">
    <source>
        <dbReference type="ARBA" id="ARBA00019618"/>
    </source>
</evidence>
<comment type="subunit">
    <text evidence="9">Component of the Mediator complex.</text>
</comment>
<evidence type="ECO:0000256" key="6">
    <source>
        <dbReference type="ARBA" id="ARBA00023159"/>
    </source>
</evidence>
<feature type="domain" description="MID" evidence="12">
    <location>
        <begin position="123"/>
        <end position="427"/>
    </location>
</feature>
<comment type="function">
    <text evidence="9">Component of the Mediator complex, a coactivator involved in regulated transcription of nearly all RNA polymerase II-dependent genes. Mediator functions as a bridge to convey information from gene-specific regulatory proteins to the basal RNA polymerase II transcription machinery. Mediator is recruited to promoters by direct interactions with regulatory proteins and serves as a scaffold for the assembly of a functional preinitiation complex with RNA polymerase II and the general transcription factors.</text>
</comment>
<keyword evidence="5 9" id="KW-0805">Transcription regulation</keyword>
<reference evidence="13" key="1">
    <citation type="submission" date="2021-02" db="EMBL/GenBank/DDBJ databases">
        <authorList>
            <person name="Nowell W R."/>
        </authorList>
    </citation>
    <scope>NUCLEOTIDE SEQUENCE</scope>
</reference>
<dbReference type="PANTHER" id="PTHR48249:SF3">
    <property type="entry name" value="MEDIATOR OF RNA POLYMERASE II TRANSCRIPTION SUBUNIT 13"/>
    <property type="match status" value="1"/>
</dbReference>
<dbReference type="InterPro" id="IPR041285">
    <property type="entry name" value="MID_MedPIWI"/>
</dbReference>
<evidence type="ECO:0000313" key="13">
    <source>
        <dbReference type="EMBL" id="CAF1108763.1"/>
    </source>
</evidence>
<organism evidence="13 14">
    <name type="scientific">Rotaria sordida</name>
    <dbReference type="NCBI Taxonomy" id="392033"/>
    <lineage>
        <taxon>Eukaryota</taxon>
        <taxon>Metazoa</taxon>
        <taxon>Spiralia</taxon>
        <taxon>Gnathifera</taxon>
        <taxon>Rotifera</taxon>
        <taxon>Eurotatoria</taxon>
        <taxon>Bdelloidea</taxon>
        <taxon>Philodinida</taxon>
        <taxon>Philodinidae</taxon>
        <taxon>Rotaria</taxon>
    </lineage>
</organism>
<evidence type="ECO:0000256" key="2">
    <source>
        <dbReference type="ARBA" id="ARBA00009354"/>
    </source>
</evidence>
<evidence type="ECO:0000259" key="11">
    <source>
        <dbReference type="Pfam" id="PF06333"/>
    </source>
</evidence>
<sequence>MPPNKIFIPDEGITIEENIVEEIDDFLGGDASPVLMDNGEGVVLGEDHHLVDFDFLDENDDEDTHPHQLLYVPNQHAHIEEQISGPSPIPYIPAGLDREWTRLAPYGLKFWDKLCLEAYSKRKDIGYICIVPDNDYICTMTQIYFGELSSHYELYRLGSHRPLLKAFSDQGLLRISSQQYNDTSQLPNIDSWFTDHEATHPLGSRLKLYAQIFKDKLLNILTTQLFDNTLSDDSTSRRDVFRSPNDISASSSSSFDHYSTNNDLIINTGVAANSIYTTGSPASDALNTSSNNLSSSSSTNGTIVNGQQVDPIDLQAFESYYHGRSLNDDQLFLVIYIIDTFRYELMGSSNNDNDDIHIDDTIDIYVRKSIFRAYLDLIKDLPEKITLRLNIQIVPFESIVNQQMESDAELRLTRLKRFSFHVYDQLRQTVSHTTCAKSLTGFGPAISEEKMQTKIVMQLYTPAYILSPKSDFRFKPFADITEQSNINGSILFCSYCLSDDQRYLLTACSDDRGELLETYSINIELPDRHKRKIQDARRIGLQKLWDFIMRIVTGTTMPWRIVIGRLGRLGHGELKKLHVIILNSHFGRETYFLSSHLIFHAHQVVSLYIYDTIRDRSSSISLLFNQHQFINLQSCIFMSVNPSTKLENVIKQVESSNRLISFTIKQPNDKNMNENNKWDLTRTILIHKSSYLRSVVLKYPYDYVDVSNYISIVSNTTSLNLLIIRYLYTIIKHEVLYQNNNCLIETPPINENDLPISPQMTSFDSTIFAVCDSRAIAYILRCMPNLIRFIFLYARC</sequence>
<dbReference type="GO" id="GO:0045944">
    <property type="term" value="P:positive regulation of transcription by RNA polymerase II"/>
    <property type="evidence" value="ECO:0007669"/>
    <property type="project" value="TreeGrafter"/>
</dbReference>
<evidence type="ECO:0000256" key="7">
    <source>
        <dbReference type="ARBA" id="ARBA00023163"/>
    </source>
</evidence>
<keyword evidence="6 9" id="KW-0010">Activator</keyword>
<comment type="similarity">
    <text evidence="2 9">Belongs to the Mediator complex subunit 13 family.</text>
</comment>
<evidence type="ECO:0000256" key="8">
    <source>
        <dbReference type="ARBA" id="ARBA00023242"/>
    </source>
</evidence>
<dbReference type="PANTHER" id="PTHR48249">
    <property type="entry name" value="MEDIATOR OF RNA POLYMERASE II TRANSCRIPTION SUBUNIT 13"/>
    <property type="match status" value="1"/>
</dbReference>
<dbReference type="GO" id="GO:0016592">
    <property type="term" value="C:mediator complex"/>
    <property type="evidence" value="ECO:0007669"/>
    <property type="project" value="InterPro"/>
</dbReference>
<keyword evidence="4 9" id="KW-0678">Repressor</keyword>
<dbReference type="EMBL" id="CAJNOT010000916">
    <property type="protein sequence ID" value="CAF1108763.1"/>
    <property type="molecule type" value="Genomic_DNA"/>
</dbReference>
<accession>A0A814PPM4</accession>
<feature type="region of interest" description="Disordered" evidence="10">
    <location>
        <begin position="233"/>
        <end position="256"/>
    </location>
</feature>
<dbReference type="GO" id="GO:0003713">
    <property type="term" value="F:transcription coactivator activity"/>
    <property type="evidence" value="ECO:0007669"/>
    <property type="project" value="TreeGrafter"/>
</dbReference>
<comment type="caution">
    <text evidence="13">The sequence shown here is derived from an EMBL/GenBank/DDBJ whole genome shotgun (WGS) entry which is preliminary data.</text>
</comment>
<name>A0A814PPM4_9BILA</name>
<dbReference type="InterPro" id="IPR009401">
    <property type="entry name" value="Med13_C"/>
</dbReference>
<dbReference type="InterPro" id="IPR051139">
    <property type="entry name" value="Mediator_complx_sub13"/>
</dbReference>
<feature type="domain" description="Mediator complex subunit Med13 C-terminal" evidence="11">
    <location>
        <begin position="460"/>
        <end position="575"/>
    </location>
</feature>
<dbReference type="Proteomes" id="UP000663864">
    <property type="component" value="Unassembled WGS sequence"/>
</dbReference>